<dbReference type="RefSeq" id="WP_005656718.1">
    <property type="nucleotide sequence ID" value="NZ_AAZF01000003.1"/>
</dbReference>
<reference evidence="4" key="2">
    <citation type="submission" date="2021-11" db="EMBL/GenBank/DDBJ databases">
        <authorList>
            <person name="Riesbeck K."/>
        </authorList>
    </citation>
    <scope>NUCLEOTIDE SEQUENCE [LARGE SCALE GENOMIC DNA]</scope>
</reference>
<gene>
    <name evidence="2" type="ORF">CGSHi3655_09136</name>
    <name evidence="1" type="ORF">KRLU3655_LOCUS1324</name>
</gene>
<reference evidence="1" key="3">
    <citation type="submission" date="2024-01" db="EMBL/GenBank/DDBJ databases">
        <authorList>
            <person name="Riesbeck K."/>
        </authorList>
    </citation>
    <scope>NUCLEOTIDE SEQUENCE</scope>
    <source>
        <strain evidence="1">3655</strain>
    </source>
</reference>
<protein>
    <submittedName>
        <fullName evidence="2">Uncharacterized protein</fullName>
    </submittedName>
</protein>
<proteinExistence type="predicted"/>
<dbReference type="EMBL" id="OV040719">
    <property type="protein sequence ID" value="CAH0451248.1"/>
    <property type="molecule type" value="Genomic_DNA"/>
</dbReference>
<dbReference type="AlphaFoldDB" id="A0A0H3PD73"/>
<name>A0A0H3PD73_HAEI3</name>
<evidence type="ECO:0000313" key="3">
    <source>
        <dbReference type="Proteomes" id="UP000003185"/>
    </source>
</evidence>
<evidence type="ECO:0000313" key="2">
    <source>
        <dbReference type="EMBL" id="EDJ93080.1"/>
    </source>
</evidence>
<evidence type="ECO:0000313" key="4">
    <source>
        <dbReference type="Proteomes" id="UP000837958"/>
    </source>
</evidence>
<accession>A0A0H3PD73</accession>
<sequence>MNFSYILEQLKSFTIEDVILKICYFVISIIVGKVSRQCWKLIRIYVNECRTIRELSESDKEFIQNNNFEFEVDKENEYQNLEELKRKGLVNIEFCEDELQDASGIYLCTVTNKNRLKISLTKFGKQIKYLIEK</sequence>
<dbReference type="EMBL" id="AAZF01000003">
    <property type="protein sequence ID" value="EDJ93080.1"/>
    <property type="molecule type" value="Genomic_DNA"/>
</dbReference>
<dbReference type="Proteomes" id="UP000837958">
    <property type="component" value="Chromosome"/>
</dbReference>
<dbReference type="Proteomes" id="UP000003185">
    <property type="component" value="Unassembled WGS sequence"/>
</dbReference>
<organism evidence="2 3">
    <name type="scientific">Haemophilus influenzae (strain NTHi 3655)</name>
    <dbReference type="NCBI Taxonomy" id="375177"/>
    <lineage>
        <taxon>Bacteria</taxon>
        <taxon>Pseudomonadati</taxon>
        <taxon>Pseudomonadota</taxon>
        <taxon>Gammaproteobacteria</taxon>
        <taxon>Pasteurellales</taxon>
        <taxon>Pasteurellaceae</taxon>
        <taxon>Haemophilus</taxon>
    </lineage>
</organism>
<evidence type="ECO:0000313" key="1">
    <source>
        <dbReference type="EMBL" id="CAH0451248.1"/>
    </source>
</evidence>
<reference evidence="2 3" key="1">
    <citation type="journal article" date="2007" name="Genome Biol.">
        <title>Characterization and modeling of the Haemophilus influenzae core and supragenomes based on the complete genomic sequences of Rd and 12 clinical nontypeable strains.</title>
        <authorList>
            <person name="Hogg J.S."/>
            <person name="Hu F.Z."/>
            <person name="Janto B."/>
            <person name="Boissy R."/>
            <person name="Hayes J."/>
            <person name="Keefe R."/>
            <person name="Post J.C."/>
            <person name="Ehrlich G.D."/>
        </authorList>
    </citation>
    <scope>NUCLEOTIDE SEQUENCE [LARGE SCALE GENOMIC DNA]</scope>
    <source>
        <strain evidence="2">3655</strain>
        <strain evidence="3">NTHi 3655</strain>
    </source>
</reference>